<sequence length="184" mass="19434">MLRNMFVYAISDALKKLFQVDASMSKTNRAVAVLRGDPGVTGTVWFNQDNESDPCVIRGEIKGITPGKHGFHIHQYGDATNGCTSAGPHFNPFGTTHGGPDDKVRHVGDLGNLVAGSDGTVKFEHTDHLIKIHGENSVVGRSLVLHAGVDDLGKGEGPEKEESMKTGNAGARIACGVIAHAAPQ</sequence>
<name>A0AA36MFZ1_CYLNA</name>
<dbReference type="PRINTS" id="PR00068">
    <property type="entry name" value="CUZNDISMTASE"/>
</dbReference>
<dbReference type="GO" id="GO:0005507">
    <property type="term" value="F:copper ion binding"/>
    <property type="evidence" value="ECO:0007669"/>
    <property type="project" value="InterPro"/>
</dbReference>
<dbReference type="PANTHER" id="PTHR10003">
    <property type="entry name" value="SUPEROXIDE DISMUTASE CU-ZN -RELATED"/>
    <property type="match status" value="1"/>
</dbReference>
<dbReference type="PROSITE" id="PS00332">
    <property type="entry name" value="SOD_CU_ZN_2"/>
    <property type="match status" value="1"/>
</dbReference>
<keyword evidence="2 7" id="KW-0479">Metal-binding</keyword>
<dbReference type="InterPro" id="IPR036423">
    <property type="entry name" value="SOD-like_Cu/Zn_dom_sf"/>
</dbReference>
<dbReference type="PROSITE" id="PS00087">
    <property type="entry name" value="SOD_CU_ZN_1"/>
    <property type="match status" value="1"/>
</dbReference>
<evidence type="ECO:0000256" key="5">
    <source>
        <dbReference type="ARBA" id="ARBA00023002"/>
    </source>
</evidence>
<organism evidence="9 10">
    <name type="scientific">Cylicocyclus nassatus</name>
    <name type="common">Nematode worm</name>
    <dbReference type="NCBI Taxonomy" id="53992"/>
    <lineage>
        <taxon>Eukaryota</taxon>
        <taxon>Metazoa</taxon>
        <taxon>Ecdysozoa</taxon>
        <taxon>Nematoda</taxon>
        <taxon>Chromadorea</taxon>
        <taxon>Rhabditida</taxon>
        <taxon>Rhabditina</taxon>
        <taxon>Rhabditomorpha</taxon>
        <taxon>Strongyloidea</taxon>
        <taxon>Strongylidae</taxon>
        <taxon>Cylicocyclus</taxon>
    </lineage>
</organism>
<keyword evidence="6 7" id="KW-0186">Copper</keyword>
<evidence type="ECO:0000313" key="9">
    <source>
        <dbReference type="EMBL" id="CAJ0607912.1"/>
    </source>
</evidence>
<dbReference type="InterPro" id="IPR024134">
    <property type="entry name" value="SOD_Cu/Zn_/chaperone"/>
</dbReference>
<dbReference type="EMBL" id="CATQJL010000316">
    <property type="protein sequence ID" value="CAJ0607912.1"/>
    <property type="molecule type" value="Genomic_DNA"/>
</dbReference>
<dbReference type="Proteomes" id="UP001176961">
    <property type="component" value="Unassembled WGS sequence"/>
</dbReference>
<accession>A0AA36MFZ1</accession>
<evidence type="ECO:0000256" key="1">
    <source>
        <dbReference type="ARBA" id="ARBA00010457"/>
    </source>
</evidence>
<dbReference type="EC" id="1.15.1.1" evidence="7"/>
<dbReference type="InterPro" id="IPR001424">
    <property type="entry name" value="SOD_Cu_Zn_dom"/>
</dbReference>
<proteinExistence type="inferred from homology"/>
<dbReference type="FunFam" id="2.60.40.200:FF:000001">
    <property type="entry name" value="Superoxide dismutase [Cu-Zn]"/>
    <property type="match status" value="1"/>
</dbReference>
<comment type="cofactor">
    <cofactor evidence="7">
        <name>Zn(2+)</name>
        <dbReference type="ChEBI" id="CHEBI:29105"/>
    </cofactor>
    <text evidence="7">Binds 1 zinc ion per subunit.</text>
</comment>
<protein>
    <recommendedName>
        <fullName evidence="7">Superoxide dismutase [Cu-Zn]</fullName>
        <ecNumber evidence="7">1.15.1.1</ecNumber>
    </recommendedName>
</protein>
<evidence type="ECO:0000313" key="10">
    <source>
        <dbReference type="Proteomes" id="UP001176961"/>
    </source>
</evidence>
<evidence type="ECO:0000256" key="2">
    <source>
        <dbReference type="ARBA" id="ARBA00022723"/>
    </source>
</evidence>
<dbReference type="Pfam" id="PF00080">
    <property type="entry name" value="Sod_Cu"/>
    <property type="match status" value="1"/>
</dbReference>
<evidence type="ECO:0000256" key="3">
    <source>
        <dbReference type="ARBA" id="ARBA00022833"/>
    </source>
</evidence>
<comment type="catalytic activity">
    <reaction evidence="7">
        <text>2 superoxide + 2 H(+) = H2O2 + O2</text>
        <dbReference type="Rhea" id="RHEA:20696"/>
        <dbReference type="ChEBI" id="CHEBI:15378"/>
        <dbReference type="ChEBI" id="CHEBI:15379"/>
        <dbReference type="ChEBI" id="CHEBI:16240"/>
        <dbReference type="ChEBI" id="CHEBI:18421"/>
        <dbReference type="EC" id="1.15.1.1"/>
    </reaction>
</comment>
<keyword evidence="10" id="KW-1185">Reference proteome</keyword>
<dbReference type="CDD" id="cd00305">
    <property type="entry name" value="Cu-Zn_Superoxide_Dismutase"/>
    <property type="match status" value="1"/>
</dbReference>
<comment type="cofactor">
    <cofactor evidence="7">
        <name>Cu cation</name>
        <dbReference type="ChEBI" id="CHEBI:23378"/>
    </cofactor>
    <text evidence="7">Binds 1 copper ion per subunit.</text>
</comment>
<evidence type="ECO:0000256" key="7">
    <source>
        <dbReference type="RuleBase" id="RU000393"/>
    </source>
</evidence>
<gene>
    <name evidence="9" type="ORF">CYNAS_LOCUS19895</name>
</gene>
<comment type="similarity">
    <text evidence="1 7">Belongs to the Cu-Zn superoxide dismutase family.</text>
</comment>
<keyword evidence="5 7" id="KW-0560">Oxidoreductase</keyword>
<comment type="caution">
    <text evidence="9">The sequence shown here is derived from an EMBL/GenBank/DDBJ whole genome shotgun (WGS) entry which is preliminary data.</text>
</comment>
<dbReference type="Gene3D" id="2.60.40.200">
    <property type="entry name" value="Superoxide dismutase, copper/zinc binding domain"/>
    <property type="match status" value="1"/>
</dbReference>
<feature type="domain" description="Superoxide dismutase copper/zinc binding" evidence="8">
    <location>
        <begin position="40"/>
        <end position="178"/>
    </location>
</feature>
<dbReference type="AlphaFoldDB" id="A0AA36MFZ1"/>
<evidence type="ECO:0000259" key="8">
    <source>
        <dbReference type="Pfam" id="PF00080"/>
    </source>
</evidence>
<keyword evidence="4" id="KW-0049">Antioxidant</keyword>
<keyword evidence="3 7" id="KW-0862">Zinc</keyword>
<dbReference type="InterPro" id="IPR018152">
    <property type="entry name" value="SOD_Cu/Zn_BS"/>
</dbReference>
<dbReference type="SUPFAM" id="SSF49329">
    <property type="entry name" value="Cu,Zn superoxide dismutase-like"/>
    <property type="match status" value="1"/>
</dbReference>
<comment type="function">
    <text evidence="7">Destroys radicals which are normally produced within the cells and which are toxic to biological systems.</text>
</comment>
<evidence type="ECO:0000256" key="6">
    <source>
        <dbReference type="ARBA" id="ARBA00023008"/>
    </source>
</evidence>
<evidence type="ECO:0000256" key="4">
    <source>
        <dbReference type="ARBA" id="ARBA00022862"/>
    </source>
</evidence>
<dbReference type="GO" id="GO:0004784">
    <property type="term" value="F:superoxide dismutase activity"/>
    <property type="evidence" value="ECO:0007669"/>
    <property type="project" value="UniProtKB-EC"/>
</dbReference>
<reference evidence="9" key="1">
    <citation type="submission" date="2023-07" db="EMBL/GenBank/DDBJ databases">
        <authorList>
            <consortium name="CYATHOMIX"/>
        </authorList>
    </citation>
    <scope>NUCLEOTIDE SEQUENCE</scope>
    <source>
        <strain evidence="9">N/A</strain>
    </source>
</reference>